<evidence type="ECO:0000256" key="11">
    <source>
        <dbReference type="ARBA" id="ARBA00023277"/>
    </source>
</evidence>
<evidence type="ECO:0000313" key="17">
    <source>
        <dbReference type="Proteomes" id="UP000598146"/>
    </source>
</evidence>
<evidence type="ECO:0000256" key="5">
    <source>
        <dbReference type="ARBA" id="ARBA00011245"/>
    </source>
</evidence>
<dbReference type="GO" id="GO:0033499">
    <property type="term" value="P:galactose catabolic process via UDP-galactose, Leloir pathway"/>
    <property type="evidence" value="ECO:0007669"/>
    <property type="project" value="TreeGrafter"/>
</dbReference>
<gene>
    <name evidence="16" type="ORF">I4J89_24235</name>
</gene>
<name>A0A931CBZ8_9ACTN</name>
<feature type="active site" description="Proton acceptor" evidence="13">
    <location>
        <position position="313"/>
    </location>
</feature>
<proteinExistence type="inferred from homology"/>
<dbReference type="InterPro" id="IPR018052">
    <property type="entry name" value="Ald1_epimerase_CS"/>
</dbReference>
<dbReference type="InterPro" id="IPR015443">
    <property type="entry name" value="Aldose_1-epimerase"/>
</dbReference>
<dbReference type="Pfam" id="PF01263">
    <property type="entry name" value="Aldose_epim"/>
    <property type="match status" value="1"/>
</dbReference>
<keyword evidence="10 12" id="KW-0413">Isomerase</keyword>
<evidence type="ECO:0000256" key="14">
    <source>
        <dbReference type="PIRSR" id="PIRSR005096-2"/>
    </source>
</evidence>
<dbReference type="NCBIfam" id="NF008277">
    <property type="entry name" value="PRK11055.1"/>
    <property type="match status" value="1"/>
</dbReference>
<evidence type="ECO:0000256" key="12">
    <source>
        <dbReference type="PIRNR" id="PIRNR005096"/>
    </source>
</evidence>
<dbReference type="EMBL" id="JADQTO010000011">
    <property type="protein sequence ID" value="MBG0564561.1"/>
    <property type="molecule type" value="Genomic_DNA"/>
</dbReference>
<evidence type="ECO:0000256" key="13">
    <source>
        <dbReference type="PIRSR" id="PIRSR005096-1"/>
    </source>
</evidence>
<keyword evidence="9" id="KW-0597">Phosphoprotein</keyword>
<evidence type="ECO:0000256" key="4">
    <source>
        <dbReference type="ARBA" id="ARBA00006206"/>
    </source>
</evidence>
<dbReference type="GO" id="GO:0006006">
    <property type="term" value="P:glucose metabolic process"/>
    <property type="evidence" value="ECO:0007669"/>
    <property type="project" value="TreeGrafter"/>
</dbReference>
<feature type="binding site" evidence="15">
    <location>
        <begin position="176"/>
        <end position="178"/>
    </location>
    <ligand>
        <name>beta-D-galactose</name>
        <dbReference type="ChEBI" id="CHEBI:27667"/>
    </ligand>
</feature>
<comment type="subunit">
    <text evidence="5">Monomer.</text>
</comment>
<comment type="similarity">
    <text evidence="4 12">Belongs to the aldose epimerase family.</text>
</comment>
<dbReference type="FunFam" id="2.70.98.10:FF:000003">
    <property type="entry name" value="Aldose 1-epimerase"/>
    <property type="match status" value="1"/>
</dbReference>
<keyword evidence="17" id="KW-1185">Reference proteome</keyword>
<evidence type="ECO:0000256" key="1">
    <source>
        <dbReference type="ARBA" id="ARBA00001614"/>
    </source>
</evidence>
<dbReference type="Gene3D" id="2.70.98.10">
    <property type="match status" value="1"/>
</dbReference>
<dbReference type="GO" id="GO:0005737">
    <property type="term" value="C:cytoplasm"/>
    <property type="evidence" value="ECO:0007669"/>
    <property type="project" value="UniProtKB-SubCell"/>
</dbReference>
<evidence type="ECO:0000256" key="9">
    <source>
        <dbReference type="ARBA" id="ARBA00022553"/>
    </source>
</evidence>
<dbReference type="Proteomes" id="UP000598146">
    <property type="component" value="Unassembled WGS sequence"/>
</dbReference>
<dbReference type="SUPFAM" id="SSF74650">
    <property type="entry name" value="Galactose mutarotase-like"/>
    <property type="match status" value="1"/>
</dbReference>
<dbReference type="EC" id="5.1.3.3" evidence="6 12"/>
<evidence type="ECO:0000256" key="6">
    <source>
        <dbReference type="ARBA" id="ARBA00013185"/>
    </source>
</evidence>
<dbReference type="PIRSF" id="PIRSF005096">
    <property type="entry name" value="GALM"/>
    <property type="match status" value="1"/>
</dbReference>
<comment type="subcellular location">
    <subcellularLocation>
        <location evidence="2">Cytoplasm</location>
    </subcellularLocation>
</comment>
<protein>
    <recommendedName>
        <fullName evidence="7 12">Aldose 1-epimerase</fullName>
        <ecNumber evidence="6 12">5.1.3.3</ecNumber>
    </recommendedName>
</protein>
<dbReference type="InterPro" id="IPR011013">
    <property type="entry name" value="Gal_mutarotase_sf_dom"/>
</dbReference>
<comment type="caution">
    <text evidence="16">The sequence shown here is derived from an EMBL/GenBank/DDBJ whole genome shotgun (WGS) entry which is preliminary data.</text>
</comment>
<evidence type="ECO:0000256" key="15">
    <source>
        <dbReference type="PIRSR" id="PIRSR005096-3"/>
    </source>
</evidence>
<accession>A0A931CBZ8</accession>
<comment type="catalytic activity">
    <reaction evidence="1 12">
        <text>alpha-D-glucose = beta-D-glucose</text>
        <dbReference type="Rhea" id="RHEA:10264"/>
        <dbReference type="ChEBI" id="CHEBI:15903"/>
        <dbReference type="ChEBI" id="CHEBI:17925"/>
        <dbReference type="EC" id="5.1.3.3"/>
    </reaction>
</comment>
<dbReference type="InterPro" id="IPR014718">
    <property type="entry name" value="GH-type_carb-bd"/>
</dbReference>
<comment type="pathway">
    <text evidence="3 12">Carbohydrate metabolism; hexose metabolism.</text>
</comment>
<keyword evidence="8" id="KW-0963">Cytoplasm</keyword>
<evidence type="ECO:0000256" key="2">
    <source>
        <dbReference type="ARBA" id="ARBA00004496"/>
    </source>
</evidence>
<reference evidence="16" key="1">
    <citation type="submission" date="2020-11" db="EMBL/GenBank/DDBJ databases">
        <title>Isolation and identification of active actinomycetes.</title>
        <authorList>
            <person name="Sun X."/>
        </authorList>
    </citation>
    <scope>NUCLEOTIDE SEQUENCE</scope>
    <source>
        <strain evidence="16">NEAU-A11</strain>
    </source>
</reference>
<dbReference type="InterPro" id="IPR047215">
    <property type="entry name" value="Galactose_mutarotase-like"/>
</dbReference>
<dbReference type="CDD" id="cd09019">
    <property type="entry name" value="galactose_mutarotase_like"/>
    <property type="match status" value="1"/>
</dbReference>
<evidence type="ECO:0000256" key="8">
    <source>
        <dbReference type="ARBA" id="ARBA00022490"/>
    </source>
</evidence>
<evidence type="ECO:0000256" key="7">
    <source>
        <dbReference type="ARBA" id="ARBA00014165"/>
    </source>
</evidence>
<dbReference type="GO" id="GO:0030246">
    <property type="term" value="F:carbohydrate binding"/>
    <property type="evidence" value="ECO:0007669"/>
    <property type="project" value="InterPro"/>
</dbReference>
<dbReference type="InterPro" id="IPR008183">
    <property type="entry name" value="Aldose_1/G6P_1-epimerase"/>
</dbReference>
<evidence type="ECO:0000256" key="10">
    <source>
        <dbReference type="ARBA" id="ARBA00023235"/>
    </source>
</evidence>
<dbReference type="PANTHER" id="PTHR10091:SF0">
    <property type="entry name" value="GALACTOSE MUTAROTASE"/>
    <property type="match status" value="1"/>
</dbReference>
<feature type="binding site" evidence="15">
    <location>
        <begin position="80"/>
        <end position="81"/>
    </location>
    <ligand>
        <name>beta-D-galactose</name>
        <dbReference type="ChEBI" id="CHEBI:27667"/>
    </ligand>
</feature>
<evidence type="ECO:0000256" key="3">
    <source>
        <dbReference type="ARBA" id="ARBA00005028"/>
    </source>
</evidence>
<keyword evidence="11 12" id="KW-0119">Carbohydrate metabolism</keyword>
<sequence length="349" mass="37052">MSVTREAWGSTPAGAVDRYTLSNGHGLVVRVLTHGGVVQSIEVPDRDGGTANVALGFDTVQGYLDNPGPYFGAIIGRYGNRIAKGRFSLGGVAVQVPVNDGPNSLHGGTPGFDQRIWAAEVRDGALVLSHVSPDGDQGYPGTLTVTVTYSLTGDNGLRIDYHATTDAPTVVNLTNHSYFNLAGEGSGDVYDHVLRIDADGFTEVDATLIPTGEIAPVDGTPLDFRTPAPIGARIRDNHAQLLRGGGYDHNWVLSGPVGELRDVAHVAEPRTGRTLTVRTTEPGVQFYSGNFLTGAFAGTSGRTYRQGDGFALETQHFPDSPNQPRFPSTELRPGQAYSSTTVYIFGTHS</sequence>
<organism evidence="16 17">
    <name type="scientific">Actinoplanes aureus</name>
    <dbReference type="NCBI Taxonomy" id="2792083"/>
    <lineage>
        <taxon>Bacteria</taxon>
        <taxon>Bacillati</taxon>
        <taxon>Actinomycetota</taxon>
        <taxon>Actinomycetes</taxon>
        <taxon>Micromonosporales</taxon>
        <taxon>Micromonosporaceae</taxon>
        <taxon>Actinoplanes</taxon>
    </lineage>
</organism>
<evidence type="ECO:0000313" key="16">
    <source>
        <dbReference type="EMBL" id="MBG0564561.1"/>
    </source>
</evidence>
<dbReference type="GO" id="GO:0004034">
    <property type="term" value="F:aldose 1-epimerase activity"/>
    <property type="evidence" value="ECO:0007669"/>
    <property type="project" value="UniProtKB-EC"/>
</dbReference>
<dbReference type="PROSITE" id="PS00545">
    <property type="entry name" value="ALDOSE_1_EPIMERASE"/>
    <property type="match status" value="1"/>
</dbReference>
<dbReference type="PANTHER" id="PTHR10091">
    <property type="entry name" value="ALDOSE-1-EPIMERASE"/>
    <property type="match status" value="1"/>
</dbReference>
<feature type="binding site" evidence="14">
    <location>
        <position position="248"/>
    </location>
    <ligand>
        <name>beta-D-galactose</name>
        <dbReference type="ChEBI" id="CHEBI:27667"/>
    </ligand>
</feature>
<dbReference type="AlphaFoldDB" id="A0A931CBZ8"/>
<feature type="active site" description="Proton donor" evidence="13">
    <location>
        <position position="176"/>
    </location>
</feature>
<dbReference type="RefSeq" id="WP_196416335.1">
    <property type="nucleotide sequence ID" value="NZ_JADQTO010000011.1"/>
</dbReference>